<name>A0A4Q8M2M3_9GAMM</name>
<organism evidence="1 2">
    <name type="scientific">Pseudoxanthomonas winnipegensis</name>
    <dbReference type="NCBI Taxonomy" id="2480810"/>
    <lineage>
        <taxon>Bacteria</taxon>
        <taxon>Pseudomonadati</taxon>
        <taxon>Pseudomonadota</taxon>
        <taxon>Gammaproteobacteria</taxon>
        <taxon>Lysobacterales</taxon>
        <taxon>Lysobacteraceae</taxon>
        <taxon>Pseudoxanthomonas</taxon>
    </lineage>
</organism>
<proteinExistence type="predicted"/>
<comment type="caution">
    <text evidence="1">The sequence shown here is derived from an EMBL/GenBank/DDBJ whole genome shotgun (WGS) entry which is preliminary data.</text>
</comment>
<dbReference type="Proteomes" id="UP000294164">
    <property type="component" value="Unassembled WGS sequence"/>
</dbReference>
<evidence type="ECO:0000313" key="2">
    <source>
        <dbReference type="Proteomes" id="UP000294164"/>
    </source>
</evidence>
<dbReference type="AlphaFoldDB" id="A0A4Q8M2M3"/>
<reference evidence="1 2" key="1">
    <citation type="submission" date="2019-02" db="EMBL/GenBank/DDBJ databases">
        <title>WGS of Pseudoxanthomonas species novum from clinical isolates.</title>
        <authorList>
            <person name="Bernier A.-M."/>
            <person name="Bernard K."/>
            <person name="Vachon A."/>
        </authorList>
    </citation>
    <scope>NUCLEOTIDE SEQUENCE [LARGE SCALE GENOMIC DNA]</scope>
    <source>
        <strain evidence="1 2">NML130969</strain>
    </source>
</reference>
<protein>
    <submittedName>
        <fullName evidence="1">Uncharacterized protein</fullName>
    </submittedName>
</protein>
<evidence type="ECO:0000313" key="1">
    <source>
        <dbReference type="EMBL" id="TAA41573.1"/>
    </source>
</evidence>
<dbReference type="RefSeq" id="WP_130534733.1">
    <property type="nucleotide sequence ID" value="NZ_SHMG01000006.1"/>
</dbReference>
<gene>
    <name evidence="1" type="ORF">EA655_11575</name>
</gene>
<accession>A0A4Q8M2M3</accession>
<sequence length="81" mass="9313">MTTQRIGLTPEQRVKKHETRLRLVRKEQKRKNIDALNSLKIHLADAVLTGDSKRALQLFDGIKEYELVLDSLYPKKKAGAK</sequence>
<dbReference type="EMBL" id="SHMG01000006">
    <property type="protein sequence ID" value="TAA41573.1"/>
    <property type="molecule type" value="Genomic_DNA"/>
</dbReference>